<feature type="transmembrane region" description="Helical" evidence="1">
    <location>
        <begin position="163"/>
        <end position="184"/>
    </location>
</feature>
<name>H3NGY9_9LACT</name>
<keyword evidence="1" id="KW-0472">Membrane</keyword>
<sequence length="253" mass="29786">MQNILKLTYFEMKQMLRYWLTVGLIFIITTFYFVLKFLMRNSQASSPLSPLSLYSNITTTGALLGILAMPIACFIIWYKDWQGSSQMISRWLAAPIKRSDLFWAKKLTLVYYFMLMVALVFLTVYLYHFLFTIFLGNRYLSDMPIHMIFKFNSPFDLFFADHWLISILQILTWISFIAYFFLGILIERAYSWRQGLLYLVFMILLFVGLVTLPSYISLPASWDLYLPFLIINIALGILADWLANDLIMPKIHK</sequence>
<accession>H3NGY9</accession>
<feature type="transmembrane region" description="Helical" evidence="1">
    <location>
        <begin position="16"/>
        <end position="35"/>
    </location>
</feature>
<evidence type="ECO:0000313" key="2">
    <source>
        <dbReference type="EMBL" id="EHR38044.1"/>
    </source>
</evidence>
<dbReference type="EMBL" id="AGEG01000002">
    <property type="protein sequence ID" value="EHR38044.1"/>
    <property type="molecule type" value="Genomic_DNA"/>
</dbReference>
<dbReference type="Proteomes" id="UP000006190">
    <property type="component" value="Unassembled WGS sequence"/>
</dbReference>
<reference evidence="2 3" key="1">
    <citation type="submission" date="2012-01" db="EMBL/GenBank/DDBJ databases">
        <title>The Genome Sequence of Facklamia languida CCUG 37842.</title>
        <authorList>
            <consortium name="The Broad Institute Genome Sequencing Platform"/>
            <person name="Earl A."/>
            <person name="Ward D."/>
            <person name="Feldgarden M."/>
            <person name="Gevers D."/>
            <person name="Huys G."/>
            <person name="Young S.K."/>
            <person name="Zeng Q."/>
            <person name="Gargeya S."/>
            <person name="Fitzgerald M."/>
            <person name="Haas B."/>
            <person name="Abouelleil A."/>
            <person name="Alvarado L."/>
            <person name="Arachchi H.M."/>
            <person name="Berlin A."/>
            <person name="Chapman S.B."/>
            <person name="Gearin G."/>
            <person name="Goldberg J."/>
            <person name="Griggs A."/>
            <person name="Gujja S."/>
            <person name="Hansen M."/>
            <person name="Heiman D."/>
            <person name="Howarth C."/>
            <person name="Larimer J."/>
            <person name="Lui A."/>
            <person name="MacDonald P.J.P."/>
            <person name="McCowen C."/>
            <person name="Montmayeur A."/>
            <person name="Murphy C."/>
            <person name="Neiman D."/>
            <person name="Pearson M."/>
            <person name="Priest M."/>
            <person name="Roberts A."/>
            <person name="Saif S."/>
            <person name="Shea T."/>
            <person name="Sisk P."/>
            <person name="Stolte C."/>
            <person name="Sykes S."/>
            <person name="Wortman J."/>
            <person name="Nusbaum C."/>
            <person name="Birren B."/>
        </authorList>
    </citation>
    <scope>NUCLEOTIDE SEQUENCE [LARGE SCALE GENOMIC DNA]</scope>
    <source>
        <strain evidence="2 3">CCUG 37842</strain>
    </source>
</reference>
<gene>
    <name evidence="2" type="ORF">HMPREF9708_00128</name>
</gene>
<keyword evidence="1" id="KW-1133">Transmembrane helix</keyword>
<dbReference type="AlphaFoldDB" id="H3NGY9"/>
<proteinExistence type="predicted"/>
<dbReference type="HOGENOM" id="CLU_087307_0_0_9"/>
<keyword evidence="1" id="KW-0812">Transmembrane</keyword>
<protein>
    <submittedName>
        <fullName evidence="2">Uncharacterized protein</fullName>
    </submittedName>
</protein>
<feature type="transmembrane region" description="Helical" evidence="1">
    <location>
        <begin position="224"/>
        <end position="243"/>
    </location>
</feature>
<evidence type="ECO:0000256" key="1">
    <source>
        <dbReference type="SAM" id="Phobius"/>
    </source>
</evidence>
<comment type="caution">
    <text evidence="2">The sequence shown here is derived from an EMBL/GenBank/DDBJ whole genome shotgun (WGS) entry which is preliminary data.</text>
</comment>
<dbReference type="PATRIC" id="fig|883113.3.peg.125"/>
<feature type="transmembrane region" description="Helical" evidence="1">
    <location>
        <begin position="196"/>
        <end position="218"/>
    </location>
</feature>
<evidence type="ECO:0000313" key="3">
    <source>
        <dbReference type="Proteomes" id="UP000006190"/>
    </source>
</evidence>
<dbReference type="STRING" id="883113.HMPREF9708_00128"/>
<dbReference type="RefSeq" id="WP_006307993.1">
    <property type="nucleotide sequence ID" value="NZ_JH601133.1"/>
</dbReference>
<feature type="transmembrane region" description="Helical" evidence="1">
    <location>
        <begin position="109"/>
        <end position="135"/>
    </location>
</feature>
<dbReference type="OrthoDB" id="2220470at2"/>
<organism evidence="2 3">
    <name type="scientific">Facklamia languida CCUG 37842</name>
    <dbReference type="NCBI Taxonomy" id="883113"/>
    <lineage>
        <taxon>Bacteria</taxon>
        <taxon>Bacillati</taxon>
        <taxon>Bacillota</taxon>
        <taxon>Bacilli</taxon>
        <taxon>Lactobacillales</taxon>
        <taxon>Aerococcaceae</taxon>
        <taxon>Facklamia</taxon>
    </lineage>
</organism>
<keyword evidence="3" id="KW-1185">Reference proteome</keyword>
<feature type="transmembrane region" description="Helical" evidence="1">
    <location>
        <begin position="55"/>
        <end position="78"/>
    </location>
</feature>